<name>E1X0D9_HALMS</name>
<proteinExistence type="predicted"/>
<evidence type="ECO:0008006" key="3">
    <source>
        <dbReference type="Google" id="ProtNLM"/>
    </source>
</evidence>
<dbReference type="HOGENOM" id="CLU_2382125_0_0_7"/>
<dbReference type="AlphaFoldDB" id="E1X0D9"/>
<dbReference type="KEGG" id="bmx:BMS_1510"/>
<dbReference type="EMBL" id="FQ312005">
    <property type="protein sequence ID" value="CBW26367.1"/>
    <property type="molecule type" value="Genomic_DNA"/>
</dbReference>
<gene>
    <name evidence="1" type="ordered locus">BMS_1510</name>
</gene>
<dbReference type="InterPro" id="IPR013433">
    <property type="entry name" value="PHA_gran_rgn"/>
</dbReference>
<dbReference type="Pfam" id="PF09650">
    <property type="entry name" value="PHA_gran_rgn"/>
    <property type="match status" value="1"/>
</dbReference>
<sequence>MDLSVNYNKATSKSEAYELAKAQITPEYVDKFNVKADISYNEAAHSMEATGKGFTLSLKFEDDRCDVSLKLSMLLKPLKKKILGTIEKKLEKNV</sequence>
<evidence type="ECO:0000313" key="1">
    <source>
        <dbReference type="EMBL" id="CBW26367.1"/>
    </source>
</evidence>
<reference evidence="2" key="1">
    <citation type="journal article" date="2013" name="ISME J.">
        <title>A small predatory core genome in the divergent marine Bacteriovorax marinus SJ and the terrestrial Bdellovibrio bacteriovorus.</title>
        <authorList>
            <person name="Crossman L.C."/>
            <person name="Chen H."/>
            <person name="Cerdeno-Tarraga A.M."/>
            <person name="Brooks K."/>
            <person name="Quail M.A."/>
            <person name="Pineiro S.A."/>
            <person name="Hobley L."/>
            <person name="Sockett R.E."/>
            <person name="Bentley S.D."/>
            <person name="Parkhill J."/>
            <person name="Williams H.N."/>
            <person name="Stine O.C."/>
        </authorList>
    </citation>
    <scope>NUCLEOTIDE SEQUENCE [LARGE SCALE GENOMIC DNA]</scope>
    <source>
        <strain evidence="2">ATCC BAA-682 / DSM 15412 / SJ</strain>
    </source>
</reference>
<keyword evidence="2" id="KW-1185">Reference proteome</keyword>
<dbReference type="OrthoDB" id="5295452at2"/>
<evidence type="ECO:0000313" key="2">
    <source>
        <dbReference type="Proteomes" id="UP000008963"/>
    </source>
</evidence>
<dbReference type="RefSeq" id="WP_014244150.1">
    <property type="nucleotide sequence ID" value="NC_016620.1"/>
</dbReference>
<accession>E1X0D9</accession>
<dbReference type="Proteomes" id="UP000008963">
    <property type="component" value="Chromosome"/>
</dbReference>
<protein>
    <recommendedName>
        <fullName evidence="3">Polyhydroxyalkanoic acid system protein</fullName>
    </recommendedName>
</protein>
<organism evidence="1 2">
    <name type="scientific">Halobacteriovorax marinus (strain ATCC BAA-682 / DSM 15412 / SJ)</name>
    <name type="common">Bacteriovorax marinus</name>
    <dbReference type="NCBI Taxonomy" id="862908"/>
    <lineage>
        <taxon>Bacteria</taxon>
        <taxon>Pseudomonadati</taxon>
        <taxon>Bdellovibrionota</taxon>
        <taxon>Bacteriovoracia</taxon>
        <taxon>Bacteriovoracales</taxon>
        <taxon>Halobacteriovoraceae</taxon>
        <taxon>Halobacteriovorax</taxon>
    </lineage>
</organism>
<dbReference type="PATRIC" id="fig|862908.3.peg.1439"/>
<dbReference type="STRING" id="862908.BMS_1510"/>